<protein>
    <submittedName>
        <fullName evidence="1">Uncharacterized protein</fullName>
    </submittedName>
</protein>
<evidence type="ECO:0000313" key="2">
    <source>
        <dbReference type="Proteomes" id="UP000245368"/>
    </source>
</evidence>
<dbReference type="OrthoDB" id="69565at2"/>
<gene>
    <name evidence="1" type="ORF">DKM44_09490</name>
</gene>
<dbReference type="EMBL" id="CP029494">
    <property type="protein sequence ID" value="AWN24595.1"/>
    <property type="molecule type" value="Genomic_DNA"/>
</dbReference>
<organism evidence="1 2">
    <name type="scientific">Deinococcus irradiatisoli</name>
    <dbReference type="NCBI Taxonomy" id="2202254"/>
    <lineage>
        <taxon>Bacteria</taxon>
        <taxon>Thermotogati</taxon>
        <taxon>Deinococcota</taxon>
        <taxon>Deinococci</taxon>
        <taxon>Deinococcales</taxon>
        <taxon>Deinococcaceae</taxon>
        <taxon>Deinococcus</taxon>
    </lineage>
</organism>
<accession>A0A2Z3JI20</accession>
<name>A0A2Z3JI20_9DEIO</name>
<dbReference type="AlphaFoldDB" id="A0A2Z3JI20"/>
<reference evidence="1 2" key="1">
    <citation type="submission" date="2018-05" db="EMBL/GenBank/DDBJ databases">
        <title>Complete Genome Sequence of Deinococcus sp. strain 17bor-2.</title>
        <authorList>
            <person name="Srinivasan S."/>
        </authorList>
    </citation>
    <scope>NUCLEOTIDE SEQUENCE [LARGE SCALE GENOMIC DNA]</scope>
    <source>
        <strain evidence="1 2">17bor-2</strain>
    </source>
</reference>
<evidence type="ECO:0000313" key="1">
    <source>
        <dbReference type="EMBL" id="AWN24595.1"/>
    </source>
</evidence>
<proteinExistence type="predicted"/>
<sequence>MLLEYQQYVLAYRLRRALGGALSPAEAQLSLAAYGLARNERQALARQMISRACPPGTLMRLETLTDKLLFGFWHNPAQMADFLRAAIRQGGHPALERPDAFAALLSEAEQRRLGVLGVRQVIRHHHACLALAAFQNHPHGLDAAWACIEAERVPLFIDELSSPGSGG</sequence>
<keyword evidence="2" id="KW-1185">Reference proteome</keyword>
<dbReference type="KEGG" id="dez:DKM44_09490"/>
<dbReference type="Proteomes" id="UP000245368">
    <property type="component" value="Chromosome"/>
</dbReference>